<dbReference type="Proteomes" id="UP001190700">
    <property type="component" value="Unassembled WGS sequence"/>
</dbReference>
<feature type="compositionally biased region" description="Polar residues" evidence="1">
    <location>
        <begin position="284"/>
        <end position="294"/>
    </location>
</feature>
<protein>
    <submittedName>
        <fullName evidence="2">Uncharacterized protein</fullName>
    </submittedName>
</protein>
<feature type="region of interest" description="Disordered" evidence="1">
    <location>
        <begin position="284"/>
        <end position="338"/>
    </location>
</feature>
<organism evidence="2 3">
    <name type="scientific">Cymbomonas tetramitiformis</name>
    <dbReference type="NCBI Taxonomy" id="36881"/>
    <lineage>
        <taxon>Eukaryota</taxon>
        <taxon>Viridiplantae</taxon>
        <taxon>Chlorophyta</taxon>
        <taxon>Pyramimonadophyceae</taxon>
        <taxon>Pyramimonadales</taxon>
        <taxon>Pyramimonadaceae</taxon>
        <taxon>Cymbomonas</taxon>
    </lineage>
</organism>
<proteinExistence type="predicted"/>
<evidence type="ECO:0000313" key="2">
    <source>
        <dbReference type="EMBL" id="KAK3247927.1"/>
    </source>
</evidence>
<keyword evidence="3" id="KW-1185">Reference proteome</keyword>
<evidence type="ECO:0000313" key="3">
    <source>
        <dbReference type="Proteomes" id="UP001190700"/>
    </source>
</evidence>
<name>A0AAE0F1I5_9CHLO</name>
<dbReference type="AlphaFoldDB" id="A0AAE0F1I5"/>
<reference evidence="2 3" key="1">
    <citation type="journal article" date="2015" name="Genome Biol. Evol.">
        <title>Comparative Genomics of a Bacterivorous Green Alga Reveals Evolutionary Causalities and Consequences of Phago-Mixotrophic Mode of Nutrition.</title>
        <authorList>
            <person name="Burns J.A."/>
            <person name="Paasch A."/>
            <person name="Narechania A."/>
            <person name="Kim E."/>
        </authorList>
    </citation>
    <scope>NUCLEOTIDE SEQUENCE [LARGE SCALE GENOMIC DNA]</scope>
    <source>
        <strain evidence="2 3">PLY_AMNH</strain>
    </source>
</reference>
<evidence type="ECO:0000256" key="1">
    <source>
        <dbReference type="SAM" id="MobiDB-lite"/>
    </source>
</evidence>
<dbReference type="EMBL" id="LGRX02028556">
    <property type="protein sequence ID" value="KAK3247927.1"/>
    <property type="molecule type" value="Genomic_DNA"/>
</dbReference>
<sequence length="338" mass="35882">MLLAFFRPRRDLLSLARAVLGGLLPSSFRGMRAGRRAPGGPRGGGTVQRSLEEQYPAAAIAPEQPKPTAPLSTPLVVNPNREKQRPFDEALYLVAAATPTAPEPDSTVVLTTTDNSERSSHGALAAHGAGGARMFQAATPTAPEPTTGKKLGEQLSAAIEKLTTPTLRSTVALATTDIFRRTSAAIERLTTPKLDAAVTAESELLRGPKPRPVTPRAMEDEVDGSMTQGMGQQLRDLEEEFEGVICTELPVSVQPREHRASVRLRPDWSGQPSHRRSYKVVPTTTDILGSSSRSPAAEQPVRDSTVVLTTTDNSERSSHGALAAHGAGGRANISSSHA</sequence>
<comment type="caution">
    <text evidence="2">The sequence shown here is derived from an EMBL/GenBank/DDBJ whole genome shotgun (WGS) entry which is preliminary data.</text>
</comment>
<feature type="region of interest" description="Disordered" evidence="1">
    <location>
        <begin position="206"/>
        <end position="227"/>
    </location>
</feature>
<accession>A0AAE0F1I5</accession>
<gene>
    <name evidence="2" type="ORF">CYMTET_42603</name>
</gene>